<name>A0AAV5NZ08_9VIBR</name>
<feature type="signal peptide" evidence="3">
    <location>
        <begin position="1"/>
        <end position="18"/>
    </location>
</feature>
<dbReference type="EMBL" id="BSNX01000075">
    <property type="protein sequence ID" value="GLQ75805.1"/>
    <property type="molecule type" value="Genomic_DNA"/>
</dbReference>
<evidence type="ECO:0000256" key="1">
    <source>
        <dbReference type="ARBA" id="ARBA00010333"/>
    </source>
</evidence>
<evidence type="ECO:0000313" key="5">
    <source>
        <dbReference type="EMBL" id="GLQ75805.1"/>
    </source>
</evidence>
<sequence length="248" mass="28451">MLKILGLCLLAFVLPVQADVNRTLKVCWEDEAKPPFLMFSSKNEPYGIMVDVVGAALKENGYTLEHIIQPWKRCLHSIQSGKVDLVPNASYKLQRTEFSRYSYPIYETNIALFYKAKRFSSPPQFLSQEDIANYKVGGVSGFNYSFVHPDVNIDVGAKSREHLVKKLIADRVDFALLQVEVLNYLAKQNKVDITSLDYVPFPDKKSKAYHVIFNKKTNDSENLKILFNQTFLNMKHNGELEKIKAKYM</sequence>
<dbReference type="Proteomes" id="UP001156690">
    <property type="component" value="Unassembled WGS sequence"/>
</dbReference>
<evidence type="ECO:0000256" key="2">
    <source>
        <dbReference type="ARBA" id="ARBA00022729"/>
    </source>
</evidence>
<accession>A0AAV5NZ08</accession>
<dbReference type="AlphaFoldDB" id="A0AAV5NZ08"/>
<keyword evidence="6" id="KW-1185">Reference proteome</keyword>
<evidence type="ECO:0000256" key="3">
    <source>
        <dbReference type="SAM" id="SignalP"/>
    </source>
</evidence>
<comment type="similarity">
    <text evidence="1">Belongs to the bacterial solute-binding protein 3 family.</text>
</comment>
<dbReference type="RefSeq" id="WP_185829740.1">
    <property type="nucleotide sequence ID" value="NZ_AP025145.1"/>
</dbReference>
<gene>
    <name evidence="5" type="ORF">GCM10007932_51680</name>
</gene>
<keyword evidence="2 3" id="KW-0732">Signal</keyword>
<dbReference type="Gene3D" id="3.40.190.10">
    <property type="entry name" value="Periplasmic binding protein-like II"/>
    <property type="match status" value="2"/>
</dbReference>
<feature type="domain" description="Solute-binding protein family 3/N-terminal" evidence="4">
    <location>
        <begin position="23"/>
        <end position="248"/>
    </location>
</feature>
<dbReference type="PANTHER" id="PTHR35936">
    <property type="entry name" value="MEMBRANE-BOUND LYTIC MUREIN TRANSGLYCOSYLASE F"/>
    <property type="match status" value="1"/>
</dbReference>
<dbReference type="SMART" id="SM00062">
    <property type="entry name" value="PBPb"/>
    <property type="match status" value="1"/>
</dbReference>
<dbReference type="SUPFAM" id="SSF53850">
    <property type="entry name" value="Periplasmic binding protein-like II"/>
    <property type="match status" value="1"/>
</dbReference>
<dbReference type="Pfam" id="PF00497">
    <property type="entry name" value="SBP_bac_3"/>
    <property type="match status" value="1"/>
</dbReference>
<proteinExistence type="inferred from homology"/>
<dbReference type="InterPro" id="IPR001638">
    <property type="entry name" value="Solute-binding_3/MltF_N"/>
</dbReference>
<protein>
    <recommendedName>
        <fullName evidence="4">Solute-binding protein family 3/N-terminal domain-containing protein</fullName>
    </recommendedName>
</protein>
<reference evidence="6" key="1">
    <citation type="journal article" date="2019" name="Int. J. Syst. Evol. Microbiol.">
        <title>The Global Catalogue of Microorganisms (GCM) 10K type strain sequencing project: providing services to taxonomists for standard genome sequencing and annotation.</title>
        <authorList>
            <consortium name="The Broad Institute Genomics Platform"/>
            <consortium name="The Broad Institute Genome Sequencing Center for Infectious Disease"/>
            <person name="Wu L."/>
            <person name="Ma J."/>
        </authorList>
    </citation>
    <scope>NUCLEOTIDE SEQUENCE [LARGE SCALE GENOMIC DNA]</scope>
    <source>
        <strain evidence="6">NBRC 15640</strain>
    </source>
</reference>
<dbReference type="PANTHER" id="PTHR35936:SF25">
    <property type="entry name" value="ABC TRANSPORTER SUBSTRATE-BINDING PROTEIN"/>
    <property type="match status" value="1"/>
</dbReference>
<comment type="caution">
    <text evidence="5">The sequence shown here is derived from an EMBL/GenBank/DDBJ whole genome shotgun (WGS) entry which is preliminary data.</text>
</comment>
<organism evidence="5 6">
    <name type="scientific">Vibrio penaeicida</name>
    <dbReference type="NCBI Taxonomy" id="104609"/>
    <lineage>
        <taxon>Bacteria</taxon>
        <taxon>Pseudomonadati</taxon>
        <taxon>Pseudomonadota</taxon>
        <taxon>Gammaproteobacteria</taxon>
        <taxon>Vibrionales</taxon>
        <taxon>Vibrionaceae</taxon>
        <taxon>Vibrio</taxon>
    </lineage>
</organism>
<evidence type="ECO:0000313" key="6">
    <source>
        <dbReference type="Proteomes" id="UP001156690"/>
    </source>
</evidence>
<evidence type="ECO:0000259" key="4">
    <source>
        <dbReference type="SMART" id="SM00062"/>
    </source>
</evidence>
<feature type="chain" id="PRO_5043865220" description="Solute-binding protein family 3/N-terminal domain-containing protein" evidence="3">
    <location>
        <begin position="19"/>
        <end position="248"/>
    </location>
</feature>